<evidence type="ECO:0000313" key="4">
    <source>
        <dbReference type="Proteomes" id="UP000826725"/>
    </source>
</evidence>
<feature type="domain" description="Ice-binding protein C-terminal" evidence="2">
    <location>
        <begin position="166"/>
        <end position="190"/>
    </location>
</feature>
<reference evidence="3" key="1">
    <citation type="submission" date="2020-09" db="EMBL/GenBank/DDBJ databases">
        <title>Desulfogranum mesoprofundum gen. nov., sp. nov., a novel mesophilic, sulfate-reducing chemolithoautotroph isolated from a deep-sea hydrothermal vent chimney in the Suiyo Seamount.</title>
        <authorList>
            <person name="Hashimoto Y."/>
            <person name="Nakagawa S."/>
        </authorList>
    </citation>
    <scope>NUCLEOTIDE SEQUENCE</scope>
    <source>
        <strain evidence="3">KT2</strain>
    </source>
</reference>
<evidence type="ECO:0000256" key="1">
    <source>
        <dbReference type="SAM" id="SignalP"/>
    </source>
</evidence>
<evidence type="ECO:0000313" key="3">
    <source>
        <dbReference type="EMBL" id="BCL63191.1"/>
    </source>
</evidence>
<proteinExistence type="predicted"/>
<dbReference type="AlphaFoldDB" id="A0A8D5FXG9"/>
<feature type="chain" id="PRO_5034343567" description="Ice-binding protein C-terminal domain-containing protein" evidence="1">
    <location>
        <begin position="24"/>
        <end position="192"/>
    </location>
</feature>
<sequence length="192" mass="20040">MKNILSAIIVCGALSLVVQQAEAVSFDISWTGAGNYTMEGSFSYSDTLIGTGRIDETSLTSFNIEGFLSGTSLGTFDFFTDTPLLGSDTFNFNFDSTSETFYTGGYSADDFGQDWGVSIGGGFAATTGFGFSSGSGSQGIANPSWLSVSSIPVSQSTLIATRSSDPVPEPATMLLFGTGLIGLAGSRIRRKK</sequence>
<name>A0A8D5FXG9_9BACT</name>
<keyword evidence="4" id="KW-1185">Reference proteome</keyword>
<organism evidence="3 4">
    <name type="scientific">Desulfomarina profundi</name>
    <dbReference type="NCBI Taxonomy" id="2772557"/>
    <lineage>
        <taxon>Bacteria</taxon>
        <taxon>Pseudomonadati</taxon>
        <taxon>Thermodesulfobacteriota</taxon>
        <taxon>Desulfobulbia</taxon>
        <taxon>Desulfobulbales</taxon>
        <taxon>Desulfobulbaceae</taxon>
        <taxon>Desulfomarina</taxon>
    </lineage>
</organism>
<evidence type="ECO:0000259" key="2">
    <source>
        <dbReference type="Pfam" id="PF07589"/>
    </source>
</evidence>
<keyword evidence="1" id="KW-0732">Signal</keyword>
<dbReference type="Proteomes" id="UP000826725">
    <property type="component" value="Chromosome"/>
</dbReference>
<dbReference type="RefSeq" id="WP_228855466.1">
    <property type="nucleotide sequence ID" value="NZ_AP024086.1"/>
</dbReference>
<protein>
    <recommendedName>
        <fullName evidence="2">Ice-binding protein C-terminal domain-containing protein</fullName>
    </recommendedName>
</protein>
<feature type="signal peptide" evidence="1">
    <location>
        <begin position="1"/>
        <end position="23"/>
    </location>
</feature>
<accession>A0A8D5FXG9</accession>
<gene>
    <name evidence="3" type="ORF">DGMP_38840</name>
</gene>
<dbReference type="EMBL" id="AP024086">
    <property type="protein sequence ID" value="BCL63191.1"/>
    <property type="molecule type" value="Genomic_DNA"/>
</dbReference>
<dbReference type="NCBIfam" id="TIGR02595">
    <property type="entry name" value="PEP_CTERM"/>
    <property type="match status" value="1"/>
</dbReference>
<dbReference type="InterPro" id="IPR013424">
    <property type="entry name" value="Ice-binding_C"/>
</dbReference>
<dbReference type="KEGG" id="dbk:DGMP_38840"/>
<dbReference type="Pfam" id="PF07589">
    <property type="entry name" value="PEP-CTERM"/>
    <property type="match status" value="1"/>
</dbReference>